<feature type="domain" description="Di19 zinc-binding" evidence="1">
    <location>
        <begin position="60"/>
        <end position="112"/>
    </location>
</feature>
<accession>A0A835LQG6</accession>
<dbReference type="Pfam" id="PF05605">
    <property type="entry name" value="zf-Di19"/>
    <property type="match status" value="1"/>
</dbReference>
<organism evidence="2 3">
    <name type="scientific">Coptis chinensis</name>
    <dbReference type="NCBI Taxonomy" id="261450"/>
    <lineage>
        <taxon>Eukaryota</taxon>
        <taxon>Viridiplantae</taxon>
        <taxon>Streptophyta</taxon>
        <taxon>Embryophyta</taxon>
        <taxon>Tracheophyta</taxon>
        <taxon>Spermatophyta</taxon>
        <taxon>Magnoliopsida</taxon>
        <taxon>Ranunculales</taxon>
        <taxon>Ranunculaceae</taxon>
        <taxon>Coptidoideae</taxon>
        <taxon>Coptis</taxon>
    </lineage>
</organism>
<dbReference type="Proteomes" id="UP000631114">
    <property type="component" value="Unassembled WGS sequence"/>
</dbReference>
<dbReference type="PANTHER" id="PTHR31875:SF6">
    <property type="entry name" value="PROTEIN DEHYDRATION-INDUCED 19"/>
    <property type="match status" value="1"/>
</dbReference>
<dbReference type="InterPro" id="IPR033347">
    <property type="entry name" value="Di19"/>
</dbReference>
<dbReference type="AlphaFoldDB" id="A0A835LQG6"/>
<proteinExistence type="predicted"/>
<dbReference type="PANTHER" id="PTHR31875">
    <property type="entry name" value="PROTEIN DEHYDRATION-INDUCED 19"/>
    <property type="match status" value="1"/>
</dbReference>
<keyword evidence="3" id="KW-1185">Reference proteome</keyword>
<protein>
    <recommendedName>
        <fullName evidence="1">Di19 zinc-binding domain-containing protein</fullName>
    </recommendedName>
</protein>
<name>A0A835LQG6_9MAGN</name>
<dbReference type="InterPro" id="IPR008598">
    <property type="entry name" value="Di19_Zn-bd"/>
</dbReference>
<dbReference type="OrthoDB" id="6270329at2759"/>
<sequence>MESDSSWTTGSRLLAATTTTTSSKRYPTSSTSLQAAKADLCLGYEEFDDEDDVNVNVNVEFPCPFCTEDFDIIGLCCHIDDEHPAEAKDGVCPVCGTRVGMDMVGHIAMQHAQYFKISFFLSLTDVTVY</sequence>
<evidence type="ECO:0000313" key="3">
    <source>
        <dbReference type="Proteomes" id="UP000631114"/>
    </source>
</evidence>
<comment type="caution">
    <text evidence="2">The sequence shown here is derived from an EMBL/GenBank/DDBJ whole genome shotgun (WGS) entry which is preliminary data.</text>
</comment>
<reference evidence="2 3" key="1">
    <citation type="submission" date="2020-10" db="EMBL/GenBank/DDBJ databases">
        <title>The Coptis chinensis genome and diversification of protoberbering-type alkaloids.</title>
        <authorList>
            <person name="Wang B."/>
            <person name="Shu S."/>
            <person name="Song C."/>
            <person name="Liu Y."/>
        </authorList>
    </citation>
    <scope>NUCLEOTIDE SEQUENCE [LARGE SCALE GENOMIC DNA]</scope>
    <source>
        <strain evidence="2">HL-2020</strain>
        <tissue evidence="2">Leaf</tissue>
    </source>
</reference>
<gene>
    <name evidence="2" type="ORF">IFM89_005624</name>
</gene>
<evidence type="ECO:0000313" key="2">
    <source>
        <dbReference type="EMBL" id="KAF9604298.1"/>
    </source>
</evidence>
<evidence type="ECO:0000259" key="1">
    <source>
        <dbReference type="Pfam" id="PF05605"/>
    </source>
</evidence>
<dbReference type="EMBL" id="JADFTS010000005">
    <property type="protein sequence ID" value="KAF9604298.1"/>
    <property type="molecule type" value="Genomic_DNA"/>
</dbReference>